<proteinExistence type="predicted"/>
<gene>
    <name evidence="2" type="primary">PET8</name>
    <name evidence="2" type="ORF">MNAN1_000877</name>
</gene>
<dbReference type="AlphaFoldDB" id="A0AAF0EHZ2"/>
<keyword evidence="3" id="KW-1185">Reference proteome</keyword>
<name>A0AAF0EHZ2_9BASI</name>
<dbReference type="EMBL" id="CP119893">
    <property type="protein sequence ID" value="WFD25909.1"/>
    <property type="molecule type" value="Genomic_DNA"/>
</dbReference>
<accession>A0AAF0EHZ2</accession>
<feature type="compositionally biased region" description="Polar residues" evidence="1">
    <location>
        <begin position="364"/>
        <end position="382"/>
    </location>
</feature>
<protein>
    <submittedName>
        <fullName evidence="2">S-adenosylmethionine transporter</fullName>
    </submittedName>
</protein>
<reference evidence="2" key="1">
    <citation type="submission" date="2023-03" db="EMBL/GenBank/DDBJ databases">
        <title>Mating type loci evolution in Malassezia.</title>
        <authorList>
            <person name="Coelho M.A."/>
        </authorList>
    </citation>
    <scope>NUCLEOTIDE SEQUENCE</scope>
    <source>
        <strain evidence="2">CBS 9557</strain>
    </source>
</reference>
<sequence>MGQNTIKKRLGDVHLTPASIQVFNATLFDKMRGRSMECGLGLGSSELSQESVKSVSSLREYASKRVEHEKLMFDTIQNATDVSKLLWEAQMAYMARCYVLATVLYRRLSELDVAYACACLAKMFGFGIMQNNVVLFERDTLRGIAWAIRGLQLIIADIRDVHNLAQVQTLSQILALLCILVCAPESMQTLRTDDQHADVSLSLLLLFPRSCELLHPRRRVQNTIPSELTRESIWMALRDVLSRTAALQETKDVVEPSDSAHAELLMKRVRIDTLYLEAFLVMRQAFLHKDASLIQETYTCWTQYLTEGKDMSDGMDLSGFRRVASEGQQWAVPDDERKTSATLSQAEFSALSRRISAIFPFTDPKQSTRTSQPIFSDSTNAAAAQKTKHSSHPPVSDKSKAQAKPQFLSSITPSTVSFTPSKDQATSHRTRKYTGITSHRLRDVQAIPQRRFISAEATPNTFLKPEEPHYLTRMNETLPSQRRRTPSIVSVTPSLMFPSTSEPSALSSDAATEVMDQAVQTKSAYIHIDNDGGQALRARLLRQSSRASLRGGL</sequence>
<dbReference type="Proteomes" id="UP001213623">
    <property type="component" value="Chromosome 2"/>
</dbReference>
<evidence type="ECO:0000256" key="1">
    <source>
        <dbReference type="SAM" id="MobiDB-lite"/>
    </source>
</evidence>
<evidence type="ECO:0000313" key="3">
    <source>
        <dbReference type="Proteomes" id="UP001213623"/>
    </source>
</evidence>
<feature type="compositionally biased region" description="Polar residues" evidence="1">
    <location>
        <begin position="407"/>
        <end position="424"/>
    </location>
</feature>
<organism evidence="2 3">
    <name type="scientific">Malassezia nana</name>
    <dbReference type="NCBI Taxonomy" id="180528"/>
    <lineage>
        <taxon>Eukaryota</taxon>
        <taxon>Fungi</taxon>
        <taxon>Dikarya</taxon>
        <taxon>Basidiomycota</taxon>
        <taxon>Ustilaginomycotina</taxon>
        <taxon>Malasseziomycetes</taxon>
        <taxon>Malasseziales</taxon>
        <taxon>Malasseziaceae</taxon>
        <taxon>Malassezia</taxon>
    </lineage>
</organism>
<feature type="region of interest" description="Disordered" evidence="1">
    <location>
        <begin position="362"/>
        <end position="431"/>
    </location>
</feature>
<evidence type="ECO:0000313" key="2">
    <source>
        <dbReference type="EMBL" id="WFD25909.1"/>
    </source>
</evidence>